<dbReference type="Pfam" id="PF00612">
    <property type="entry name" value="IQ"/>
    <property type="match status" value="1"/>
</dbReference>
<name>A0A6F9DG05_9ASCI</name>
<accession>A0A6F9DG05</accession>
<dbReference type="CDD" id="cd22969">
    <property type="entry name" value="DD_IQCK"/>
    <property type="match status" value="1"/>
</dbReference>
<sequence>MLLAALERFVTKQHSEAKRSKMATPSPKFFGEKKVKTLWEEICDEFSAQRALFEERDFDDNASIATDITQFSARRHTPVVYGQMVHHTPIDANVAEEFDAAVSHPAAVGLTMLSKPEPPPTPPPSPPPDPKTCAPREYLEAYVFPVLTPALIAMLNQAKIEKCFERKRTKFNGCDFLTEYLYKNNPHKSAEREGTSLLQIPFVETWLQKHPRKPLPLSLQWNEEQAAVIIQSFYRGHMVRCREDVAELRAWQRDWREENKNIREKVETFWEERESQGGSSAKSKRNKSSTSKSSRKSSSKSQADKN</sequence>
<dbReference type="CDD" id="cd23767">
    <property type="entry name" value="IQCD"/>
    <property type="match status" value="1"/>
</dbReference>
<feature type="region of interest" description="Disordered" evidence="1">
    <location>
        <begin position="269"/>
        <end position="306"/>
    </location>
</feature>
<dbReference type="SMART" id="SM00015">
    <property type="entry name" value="IQ"/>
    <property type="match status" value="1"/>
</dbReference>
<reference evidence="2" key="1">
    <citation type="submission" date="2020-04" db="EMBL/GenBank/DDBJ databases">
        <authorList>
            <person name="Neveu A P."/>
        </authorList>
    </citation>
    <scope>NUCLEOTIDE SEQUENCE</scope>
    <source>
        <tissue evidence="2">Whole embryo</tissue>
    </source>
</reference>
<evidence type="ECO:0000256" key="1">
    <source>
        <dbReference type="SAM" id="MobiDB-lite"/>
    </source>
</evidence>
<dbReference type="PANTHER" id="PTHR34927">
    <property type="entry name" value="IQ DOMAIN-CONTAINING PROTEIN K"/>
    <property type="match status" value="1"/>
</dbReference>
<dbReference type="PROSITE" id="PS50096">
    <property type="entry name" value="IQ"/>
    <property type="match status" value="1"/>
</dbReference>
<feature type="compositionally biased region" description="Basic residues" evidence="1">
    <location>
        <begin position="282"/>
        <end position="298"/>
    </location>
</feature>
<dbReference type="Gene3D" id="1.20.890.10">
    <property type="entry name" value="cAMP-dependent protein kinase regulatory subunit, dimerization-anchoring domain"/>
    <property type="match status" value="1"/>
</dbReference>
<evidence type="ECO:0000313" key="2">
    <source>
        <dbReference type="EMBL" id="CAB3256684.1"/>
    </source>
</evidence>
<feature type="region of interest" description="Disordered" evidence="1">
    <location>
        <begin position="111"/>
        <end position="132"/>
    </location>
</feature>
<protein>
    <submittedName>
        <fullName evidence="2">IQ domain-containing protein K-like</fullName>
    </submittedName>
</protein>
<dbReference type="InterPro" id="IPR043408">
    <property type="entry name" value="IQCK"/>
</dbReference>
<feature type="compositionally biased region" description="Pro residues" evidence="1">
    <location>
        <begin position="116"/>
        <end position="130"/>
    </location>
</feature>
<proteinExistence type="evidence at transcript level"/>
<dbReference type="InterPro" id="IPR000048">
    <property type="entry name" value="IQ_motif_EF-hand-BS"/>
</dbReference>
<dbReference type="AlphaFoldDB" id="A0A6F9DG05"/>
<dbReference type="PANTHER" id="PTHR34927:SF1">
    <property type="entry name" value="IQ DOMAIN-CONTAINING PROTEIN K"/>
    <property type="match status" value="1"/>
</dbReference>
<organism evidence="2">
    <name type="scientific">Phallusia mammillata</name>
    <dbReference type="NCBI Taxonomy" id="59560"/>
    <lineage>
        <taxon>Eukaryota</taxon>
        <taxon>Metazoa</taxon>
        <taxon>Chordata</taxon>
        <taxon>Tunicata</taxon>
        <taxon>Ascidiacea</taxon>
        <taxon>Phlebobranchia</taxon>
        <taxon>Ascidiidae</taxon>
        <taxon>Phallusia</taxon>
    </lineage>
</organism>
<dbReference type="EMBL" id="LR786031">
    <property type="protein sequence ID" value="CAB3256684.1"/>
    <property type="molecule type" value="mRNA"/>
</dbReference>
<gene>
    <name evidence="2" type="primary">Iqck</name>
</gene>